<dbReference type="PROSITE" id="PS00337">
    <property type="entry name" value="BETA_LACTAMASE_D"/>
    <property type="match status" value="1"/>
</dbReference>
<evidence type="ECO:0000256" key="6">
    <source>
        <dbReference type="PIRSR" id="PIRSR602137-50"/>
    </source>
</evidence>
<dbReference type="InterPro" id="IPR012338">
    <property type="entry name" value="Beta-lactam/transpept-like"/>
</dbReference>
<evidence type="ECO:0000256" key="4">
    <source>
        <dbReference type="ARBA" id="ARBA00022801"/>
    </source>
</evidence>
<dbReference type="GO" id="GO:0008658">
    <property type="term" value="F:penicillin binding"/>
    <property type="evidence" value="ECO:0007669"/>
    <property type="project" value="InterPro"/>
</dbReference>
<dbReference type="AlphaFoldDB" id="A5G792"/>
<evidence type="ECO:0000256" key="7">
    <source>
        <dbReference type="RuleBase" id="RU361140"/>
    </source>
</evidence>
<keyword evidence="4 7" id="KW-0378">Hydrolase</keyword>
<dbReference type="Pfam" id="PF00905">
    <property type="entry name" value="Transpeptidase"/>
    <property type="match status" value="1"/>
</dbReference>
<protein>
    <recommendedName>
        <fullName evidence="2 7">Beta-lactamase</fullName>
        <ecNumber evidence="2 7">3.5.2.6</ecNumber>
    </recommendedName>
</protein>
<keyword evidence="11" id="KW-1185">Reference proteome</keyword>
<dbReference type="KEGG" id="gur:Gura_3505"/>
<evidence type="ECO:0000256" key="3">
    <source>
        <dbReference type="ARBA" id="ARBA00022729"/>
    </source>
</evidence>
<dbReference type="RefSeq" id="WP_011940319.1">
    <property type="nucleotide sequence ID" value="NC_009483.1"/>
</dbReference>
<feature type="modified residue" description="N6-carboxylysine" evidence="6">
    <location>
        <position position="68"/>
    </location>
</feature>
<dbReference type="InterPro" id="IPR001460">
    <property type="entry name" value="PCN-bd_Tpept"/>
</dbReference>
<evidence type="ECO:0000313" key="11">
    <source>
        <dbReference type="Proteomes" id="UP000006695"/>
    </source>
</evidence>
<dbReference type="Gene3D" id="3.40.710.10">
    <property type="entry name" value="DD-peptidase/beta-lactamase superfamily"/>
    <property type="match status" value="1"/>
</dbReference>
<evidence type="ECO:0000259" key="9">
    <source>
        <dbReference type="Pfam" id="PF00905"/>
    </source>
</evidence>
<dbReference type="EMBL" id="CP000698">
    <property type="protein sequence ID" value="ABQ27660.1"/>
    <property type="molecule type" value="Genomic_DNA"/>
</dbReference>
<keyword evidence="5 7" id="KW-0046">Antibiotic resistance</keyword>
<dbReference type="Proteomes" id="UP000006695">
    <property type="component" value="Chromosome"/>
</dbReference>
<dbReference type="GO" id="GO:0046677">
    <property type="term" value="P:response to antibiotic"/>
    <property type="evidence" value="ECO:0007669"/>
    <property type="project" value="UniProtKB-UniRule"/>
</dbReference>
<feature type="domain" description="Penicillin-binding protein transpeptidase" evidence="9">
    <location>
        <begin position="55"/>
        <end position="250"/>
    </location>
</feature>
<name>A5G792_GEOUR</name>
<comment type="catalytic activity">
    <reaction evidence="7">
        <text>a beta-lactam + H2O = a substituted beta-amino acid</text>
        <dbReference type="Rhea" id="RHEA:20401"/>
        <dbReference type="ChEBI" id="CHEBI:15377"/>
        <dbReference type="ChEBI" id="CHEBI:35627"/>
        <dbReference type="ChEBI" id="CHEBI:140347"/>
        <dbReference type="EC" id="3.5.2.6"/>
    </reaction>
</comment>
<dbReference type="SUPFAM" id="SSF56601">
    <property type="entry name" value="beta-lactamase/transpeptidase-like"/>
    <property type="match status" value="1"/>
</dbReference>
<proteinExistence type="inferred from homology"/>
<evidence type="ECO:0000256" key="1">
    <source>
        <dbReference type="ARBA" id="ARBA00007898"/>
    </source>
</evidence>
<sequence length="262" mass="29690">MPRTFSFFALLLFTLTSSAFAEDAGIARLFKEKNIRGTIVISSLDGATTYSHNDERAATRMLPASTFKIPNTLIALEEGAIADEKVLKWDGTDKGVAAWNKDQTLESAFKSSCIWFYQDLARRVGTERYNAWLAKLQYGNGQAGPELSNFWLEGALRISAQEQIAFLKRLYRREFPFKASSYELLRKLMIIEQTPAYTLRTKTGIVGWGQKVSPQIGWYVGYLETGGKVWFFAMNMEIARPEDGRLRQELTMAALRQKGILK</sequence>
<gene>
    <name evidence="10" type="ordered locus">Gura_3505</name>
</gene>
<accession>A5G792</accession>
<keyword evidence="3 8" id="KW-0732">Signal</keyword>
<evidence type="ECO:0000256" key="5">
    <source>
        <dbReference type="ARBA" id="ARBA00023251"/>
    </source>
</evidence>
<feature type="chain" id="PRO_5002683301" description="Beta-lactamase" evidence="8">
    <location>
        <begin position="22"/>
        <end position="262"/>
    </location>
</feature>
<dbReference type="STRING" id="351605.Gura_3505"/>
<dbReference type="NCBIfam" id="NF012161">
    <property type="entry name" value="bla_class_D_main"/>
    <property type="match status" value="1"/>
</dbReference>
<evidence type="ECO:0000256" key="2">
    <source>
        <dbReference type="ARBA" id="ARBA00012865"/>
    </source>
</evidence>
<evidence type="ECO:0000313" key="10">
    <source>
        <dbReference type="EMBL" id="ABQ27660.1"/>
    </source>
</evidence>
<dbReference type="InterPro" id="IPR002137">
    <property type="entry name" value="Beta-lactam_class-D_AS"/>
</dbReference>
<dbReference type="EC" id="3.5.2.6" evidence="2 7"/>
<dbReference type="HOGENOM" id="CLU_035412_3_2_7"/>
<organism evidence="10 11">
    <name type="scientific">Geotalea uraniireducens (strain Rf4)</name>
    <name type="common">Geobacter uraniireducens</name>
    <dbReference type="NCBI Taxonomy" id="351605"/>
    <lineage>
        <taxon>Bacteria</taxon>
        <taxon>Pseudomonadati</taxon>
        <taxon>Thermodesulfobacteriota</taxon>
        <taxon>Desulfuromonadia</taxon>
        <taxon>Geobacterales</taxon>
        <taxon>Geobacteraceae</taxon>
        <taxon>Geotalea</taxon>
    </lineage>
</organism>
<dbReference type="GO" id="GO:0017001">
    <property type="term" value="P:antibiotic catabolic process"/>
    <property type="evidence" value="ECO:0007669"/>
    <property type="project" value="InterPro"/>
</dbReference>
<feature type="active site" description="Acyl-ester intermediate" evidence="6">
    <location>
        <position position="65"/>
    </location>
</feature>
<feature type="signal peptide" evidence="8">
    <location>
        <begin position="1"/>
        <end position="21"/>
    </location>
</feature>
<dbReference type="GO" id="GO:0008800">
    <property type="term" value="F:beta-lactamase activity"/>
    <property type="evidence" value="ECO:0007669"/>
    <property type="project" value="UniProtKB-UniRule"/>
</dbReference>
<comment type="similarity">
    <text evidence="1 7">Belongs to the class-D beta-lactamase family.</text>
</comment>
<reference evidence="10 11" key="1">
    <citation type="submission" date="2007-05" db="EMBL/GenBank/DDBJ databases">
        <title>Complete sequence of Geobacter uraniireducens Rf4.</title>
        <authorList>
            <consortium name="US DOE Joint Genome Institute"/>
            <person name="Copeland A."/>
            <person name="Lucas S."/>
            <person name="Lapidus A."/>
            <person name="Barry K."/>
            <person name="Detter J.C."/>
            <person name="Glavina del Rio T."/>
            <person name="Hammon N."/>
            <person name="Israni S."/>
            <person name="Dalin E."/>
            <person name="Tice H."/>
            <person name="Pitluck S."/>
            <person name="Chertkov O."/>
            <person name="Brettin T."/>
            <person name="Bruce D."/>
            <person name="Han C."/>
            <person name="Schmutz J."/>
            <person name="Larimer F."/>
            <person name="Land M."/>
            <person name="Hauser L."/>
            <person name="Kyrpides N."/>
            <person name="Mikhailova N."/>
            <person name="Shelobolina E."/>
            <person name="Aklujkar M."/>
            <person name="Lovley D."/>
            <person name="Richardson P."/>
        </authorList>
    </citation>
    <scope>NUCLEOTIDE SEQUENCE [LARGE SCALE GENOMIC DNA]</scope>
    <source>
        <strain evidence="11">ATCC BAA-1134 / JCM 13001 / Rf4</strain>
    </source>
</reference>
<evidence type="ECO:0000256" key="8">
    <source>
        <dbReference type="SAM" id="SignalP"/>
    </source>
</evidence>
<dbReference type="OrthoDB" id="9762883at2"/>